<organism evidence="2 3">
    <name type="scientific">Tanacetum coccineum</name>
    <dbReference type="NCBI Taxonomy" id="301880"/>
    <lineage>
        <taxon>Eukaryota</taxon>
        <taxon>Viridiplantae</taxon>
        <taxon>Streptophyta</taxon>
        <taxon>Embryophyta</taxon>
        <taxon>Tracheophyta</taxon>
        <taxon>Spermatophyta</taxon>
        <taxon>Magnoliopsida</taxon>
        <taxon>eudicotyledons</taxon>
        <taxon>Gunneridae</taxon>
        <taxon>Pentapetalae</taxon>
        <taxon>asterids</taxon>
        <taxon>campanulids</taxon>
        <taxon>Asterales</taxon>
        <taxon>Asteraceae</taxon>
        <taxon>Asteroideae</taxon>
        <taxon>Anthemideae</taxon>
        <taxon>Anthemidinae</taxon>
        <taxon>Tanacetum</taxon>
    </lineage>
</organism>
<comment type="caution">
    <text evidence="2">The sequence shown here is derived from an EMBL/GenBank/DDBJ whole genome shotgun (WGS) entry which is preliminary data.</text>
</comment>
<dbReference type="EMBL" id="BQNB010016481">
    <property type="protein sequence ID" value="GJT52287.1"/>
    <property type="molecule type" value="Genomic_DNA"/>
</dbReference>
<sequence>MWARRCRPGMSPGKESHSSFSVPLIPGDMSPGKRIPRDKSPGIPRICRWEYGKCCSDTYGTQFLSPFDHALALDANSMITPHCASDDGIWNDIKLSI</sequence>
<dbReference type="Proteomes" id="UP001151760">
    <property type="component" value="Unassembled WGS sequence"/>
</dbReference>
<proteinExistence type="predicted"/>
<evidence type="ECO:0000313" key="3">
    <source>
        <dbReference type="Proteomes" id="UP001151760"/>
    </source>
</evidence>
<evidence type="ECO:0000256" key="1">
    <source>
        <dbReference type="SAM" id="MobiDB-lite"/>
    </source>
</evidence>
<reference evidence="2" key="1">
    <citation type="journal article" date="2022" name="Int. J. Mol. Sci.">
        <title>Draft Genome of Tanacetum Coccineum: Genomic Comparison of Closely Related Tanacetum-Family Plants.</title>
        <authorList>
            <person name="Yamashiro T."/>
            <person name="Shiraishi A."/>
            <person name="Nakayama K."/>
            <person name="Satake H."/>
        </authorList>
    </citation>
    <scope>NUCLEOTIDE SEQUENCE</scope>
</reference>
<gene>
    <name evidence="2" type="ORF">Tco_0978444</name>
</gene>
<reference evidence="2" key="2">
    <citation type="submission" date="2022-01" db="EMBL/GenBank/DDBJ databases">
        <authorList>
            <person name="Yamashiro T."/>
            <person name="Shiraishi A."/>
            <person name="Satake H."/>
            <person name="Nakayama K."/>
        </authorList>
    </citation>
    <scope>NUCLEOTIDE SEQUENCE</scope>
</reference>
<feature type="region of interest" description="Disordered" evidence="1">
    <location>
        <begin position="1"/>
        <end position="39"/>
    </location>
</feature>
<evidence type="ECO:0000313" key="2">
    <source>
        <dbReference type="EMBL" id="GJT52287.1"/>
    </source>
</evidence>
<accession>A0ABQ5EP32</accession>
<keyword evidence="3" id="KW-1185">Reference proteome</keyword>
<name>A0ABQ5EP32_9ASTR</name>
<protein>
    <submittedName>
        <fullName evidence="2">Uncharacterized protein</fullName>
    </submittedName>
</protein>